<dbReference type="GeneID" id="116294150"/>
<accession>A0A6P8HMH4</accession>
<dbReference type="PRINTS" id="PR00237">
    <property type="entry name" value="GPCRRHODOPSN"/>
</dbReference>
<dbReference type="RefSeq" id="XP_031557555.1">
    <property type="nucleotide sequence ID" value="XM_031701695.1"/>
</dbReference>
<dbReference type="GO" id="GO:0004930">
    <property type="term" value="F:G protein-coupled receptor activity"/>
    <property type="evidence" value="ECO:0007669"/>
    <property type="project" value="UniProtKB-KW"/>
</dbReference>
<feature type="transmembrane region" description="Helical" evidence="10">
    <location>
        <begin position="149"/>
        <end position="171"/>
    </location>
</feature>
<dbReference type="KEGG" id="aten:116294150"/>
<evidence type="ECO:0000256" key="3">
    <source>
        <dbReference type="ARBA" id="ARBA00022989"/>
    </source>
</evidence>
<dbReference type="PANTHER" id="PTHR45695:SF9">
    <property type="entry name" value="LEUCOKININ RECEPTOR"/>
    <property type="match status" value="1"/>
</dbReference>
<dbReference type="PROSITE" id="PS50262">
    <property type="entry name" value="G_PROTEIN_RECEP_F1_2"/>
    <property type="match status" value="1"/>
</dbReference>
<protein>
    <submittedName>
        <fullName evidence="13 14">Substance-K receptor-like</fullName>
    </submittedName>
</protein>
<dbReference type="PANTHER" id="PTHR45695">
    <property type="entry name" value="LEUCOKININ RECEPTOR-RELATED"/>
    <property type="match status" value="1"/>
</dbReference>
<comment type="similarity">
    <text evidence="8">Belongs to the G-protein coupled receptor 1 family.</text>
</comment>
<evidence type="ECO:0000256" key="9">
    <source>
        <dbReference type="SAM" id="MobiDB-lite"/>
    </source>
</evidence>
<dbReference type="GO" id="GO:0005886">
    <property type="term" value="C:plasma membrane"/>
    <property type="evidence" value="ECO:0007669"/>
    <property type="project" value="TreeGrafter"/>
</dbReference>
<evidence type="ECO:0000313" key="16">
    <source>
        <dbReference type="RefSeq" id="XP_031557557.1"/>
    </source>
</evidence>
<keyword evidence="4 8" id="KW-0297">G-protein coupled receptor</keyword>
<feature type="transmembrane region" description="Helical" evidence="10">
    <location>
        <begin position="109"/>
        <end position="128"/>
    </location>
</feature>
<evidence type="ECO:0000256" key="6">
    <source>
        <dbReference type="ARBA" id="ARBA00023170"/>
    </source>
</evidence>
<feature type="transmembrane region" description="Helical" evidence="10">
    <location>
        <begin position="65"/>
        <end position="89"/>
    </location>
</feature>
<evidence type="ECO:0000313" key="14">
    <source>
        <dbReference type="RefSeq" id="XP_031557555.1"/>
    </source>
</evidence>
<feature type="transmembrane region" description="Helical" evidence="10">
    <location>
        <begin position="288"/>
        <end position="310"/>
    </location>
</feature>
<feature type="domain" description="G-protein coupled receptors family 1 profile" evidence="11">
    <location>
        <begin position="44"/>
        <end position="307"/>
    </location>
</feature>
<evidence type="ECO:0000256" key="7">
    <source>
        <dbReference type="ARBA" id="ARBA00023224"/>
    </source>
</evidence>
<feature type="transmembrane region" description="Helical" evidence="10">
    <location>
        <begin position="196"/>
        <end position="226"/>
    </location>
</feature>
<comment type="subcellular location">
    <subcellularLocation>
        <location evidence="1">Membrane</location>
        <topology evidence="1">Multi-pass membrane protein</topology>
    </subcellularLocation>
</comment>
<evidence type="ECO:0000256" key="10">
    <source>
        <dbReference type="SAM" id="Phobius"/>
    </source>
</evidence>
<dbReference type="Pfam" id="PF00001">
    <property type="entry name" value="7tm_1"/>
    <property type="match status" value="1"/>
</dbReference>
<dbReference type="RefSeq" id="XP_031557557.1">
    <property type="nucleotide sequence ID" value="XM_031701697.1"/>
</dbReference>
<keyword evidence="2 8" id="KW-0812">Transmembrane</keyword>
<organism evidence="12 13">
    <name type="scientific">Actinia tenebrosa</name>
    <name type="common">Australian red waratah sea anemone</name>
    <dbReference type="NCBI Taxonomy" id="6105"/>
    <lineage>
        <taxon>Eukaryota</taxon>
        <taxon>Metazoa</taxon>
        <taxon>Cnidaria</taxon>
        <taxon>Anthozoa</taxon>
        <taxon>Hexacorallia</taxon>
        <taxon>Actiniaria</taxon>
        <taxon>Actiniidae</taxon>
        <taxon>Actinia</taxon>
    </lineage>
</organism>
<keyword evidence="5 10" id="KW-0472">Membrane</keyword>
<dbReference type="RefSeq" id="XP_031557554.1">
    <property type="nucleotide sequence ID" value="XM_031701694.1"/>
</dbReference>
<dbReference type="FunFam" id="1.20.1070.10:FF:000291">
    <property type="entry name" value="Predicted protein"/>
    <property type="match status" value="1"/>
</dbReference>
<dbReference type="OrthoDB" id="5975505at2759"/>
<evidence type="ECO:0000313" key="12">
    <source>
        <dbReference type="Proteomes" id="UP000515163"/>
    </source>
</evidence>
<sequence>MMNNTTLSSSNVSEACQQAITENPTARIIKLTFYITAMIVSFAGNLLVMCVVYRNRRLRTPTNYLITNMAVSDFLMTIIAVTPSAVTFITNDPSWFGGWFGLTTCKLMGFGSGATMAGSIFTLTAIACERFNAIVFPLRSTMRSGNTKWVITGVWLTSFLVMLPLLFTMALEKDGGSYYCLEKWGPPLDPETSSAIFTLASFILLYAAPLVIITLLYACVVYTVWFRQIPGNTNRSMKKLQLKVRKNVVRMLITVVVVFAIFWLPMHVVQLLISFSEVFPCGFPPSGVYLACLLLPHSTGAINFLIYVVFSEDYKQGFKGLFRCFFLFGRKASIRLGQPSVRTENTIDHRRSTAHKQDMELRRLTSNNDQEELSTPKGTKNVRFESEYSSSV</sequence>
<feature type="transmembrane region" description="Helical" evidence="10">
    <location>
        <begin position="31"/>
        <end position="53"/>
    </location>
</feature>
<feature type="transmembrane region" description="Helical" evidence="10">
    <location>
        <begin position="247"/>
        <end position="268"/>
    </location>
</feature>
<proteinExistence type="inferred from homology"/>
<name>A0A6P8HMH4_ACTTE</name>
<dbReference type="Proteomes" id="UP000515163">
    <property type="component" value="Unplaced"/>
</dbReference>
<dbReference type="AlphaFoldDB" id="A0A6P8HMH4"/>
<dbReference type="InterPro" id="IPR000276">
    <property type="entry name" value="GPCR_Rhodpsn"/>
</dbReference>
<gene>
    <name evidence="13 14 15 16 17" type="primary">LOC116294150</name>
</gene>
<keyword evidence="7 8" id="KW-0807">Transducer</keyword>
<evidence type="ECO:0000256" key="8">
    <source>
        <dbReference type="RuleBase" id="RU000688"/>
    </source>
</evidence>
<dbReference type="SMART" id="SM01381">
    <property type="entry name" value="7TM_GPCR_Srsx"/>
    <property type="match status" value="1"/>
</dbReference>
<dbReference type="RefSeq" id="XP_031557558.1">
    <property type="nucleotide sequence ID" value="XM_031701698.1"/>
</dbReference>
<evidence type="ECO:0000256" key="2">
    <source>
        <dbReference type="ARBA" id="ARBA00022692"/>
    </source>
</evidence>
<dbReference type="PROSITE" id="PS00237">
    <property type="entry name" value="G_PROTEIN_RECEP_F1_1"/>
    <property type="match status" value="1"/>
</dbReference>
<reference evidence="13 14" key="1">
    <citation type="submission" date="2025-04" db="UniProtKB">
        <authorList>
            <consortium name="RefSeq"/>
        </authorList>
    </citation>
    <scope>IDENTIFICATION</scope>
    <source>
        <tissue evidence="13 14">Tentacle</tissue>
    </source>
</reference>
<evidence type="ECO:0000256" key="5">
    <source>
        <dbReference type="ARBA" id="ARBA00023136"/>
    </source>
</evidence>
<evidence type="ECO:0000256" key="4">
    <source>
        <dbReference type="ARBA" id="ARBA00023040"/>
    </source>
</evidence>
<evidence type="ECO:0000256" key="1">
    <source>
        <dbReference type="ARBA" id="ARBA00004141"/>
    </source>
</evidence>
<keyword evidence="12" id="KW-1185">Reference proteome</keyword>
<feature type="region of interest" description="Disordered" evidence="9">
    <location>
        <begin position="361"/>
        <end position="392"/>
    </location>
</feature>
<dbReference type="Gene3D" id="1.20.1070.10">
    <property type="entry name" value="Rhodopsin 7-helix transmembrane proteins"/>
    <property type="match status" value="1"/>
</dbReference>
<dbReference type="SUPFAM" id="SSF81321">
    <property type="entry name" value="Family A G protein-coupled receptor-like"/>
    <property type="match status" value="1"/>
</dbReference>
<evidence type="ECO:0000313" key="15">
    <source>
        <dbReference type="RefSeq" id="XP_031557556.1"/>
    </source>
</evidence>
<keyword evidence="6 8" id="KW-0675">Receptor</keyword>
<dbReference type="InterPro" id="IPR017452">
    <property type="entry name" value="GPCR_Rhodpsn_7TM"/>
</dbReference>
<evidence type="ECO:0000259" key="11">
    <source>
        <dbReference type="PROSITE" id="PS50262"/>
    </source>
</evidence>
<evidence type="ECO:0000313" key="13">
    <source>
        <dbReference type="RefSeq" id="XP_031557554.1"/>
    </source>
</evidence>
<dbReference type="RefSeq" id="XP_031557556.1">
    <property type="nucleotide sequence ID" value="XM_031701696.1"/>
</dbReference>
<keyword evidence="3 10" id="KW-1133">Transmembrane helix</keyword>
<evidence type="ECO:0000313" key="17">
    <source>
        <dbReference type="RefSeq" id="XP_031557558.1"/>
    </source>
</evidence>